<evidence type="ECO:0000313" key="2">
    <source>
        <dbReference type="Proteomes" id="UP001491552"/>
    </source>
</evidence>
<dbReference type="EMBL" id="JBBMFF010000280">
    <property type="protein sequence ID" value="MEQ2512401.1"/>
    <property type="molecule type" value="Genomic_DNA"/>
</dbReference>
<name>A0ABV1GAI9_9FIRM</name>
<evidence type="ECO:0000313" key="1">
    <source>
        <dbReference type="EMBL" id="MEQ2512401.1"/>
    </source>
</evidence>
<keyword evidence="2" id="KW-1185">Reference proteome</keyword>
<protein>
    <recommendedName>
        <fullName evidence="3">F-box protein</fullName>
    </recommendedName>
</protein>
<proteinExistence type="predicted"/>
<organism evidence="1 2">
    <name type="scientific">Faecousia intestinalis</name>
    <dbReference type="NCBI Taxonomy" id="3133167"/>
    <lineage>
        <taxon>Bacteria</taxon>
        <taxon>Bacillati</taxon>
        <taxon>Bacillota</taxon>
        <taxon>Clostridia</taxon>
        <taxon>Eubacteriales</taxon>
        <taxon>Oscillospiraceae</taxon>
        <taxon>Faecousia</taxon>
    </lineage>
</organism>
<sequence>LLSPLPEAKKISKPYARKCPWREGSLLAYQILSPDMKNSPYYQKYVLLRVVDIWRRPVVRLAPTARYSESMCIGLYGWWGDQIPDAAIVKGLKFVPMDTVGPTQMWCVFSWGLHRGEKPQITLIEEDLAWKREDYPFFNTDCKLCTYTDYAPFDIDLCRIILPNL</sequence>
<comment type="caution">
    <text evidence="1">The sequence shown here is derived from an EMBL/GenBank/DDBJ whole genome shotgun (WGS) entry which is preliminary data.</text>
</comment>
<feature type="non-terminal residue" evidence="1">
    <location>
        <position position="1"/>
    </location>
</feature>
<accession>A0ABV1GAI9</accession>
<evidence type="ECO:0008006" key="3">
    <source>
        <dbReference type="Google" id="ProtNLM"/>
    </source>
</evidence>
<gene>
    <name evidence="1" type="ORF">WMO66_14315</name>
</gene>
<dbReference type="Proteomes" id="UP001491552">
    <property type="component" value="Unassembled WGS sequence"/>
</dbReference>
<reference evidence="1 2" key="1">
    <citation type="submission" date="2024-03" db="EMBL/GenBank/DDBJ databases">
        <title>Human intestinal bacterial collection.</title>
        <authorList>
            <person name="Pauvert C."/>
            <person name="Hitch T.C.A."/>
            <person name="Clavel T."/>
        </authorList>
    </citation>
    <scope>NUCLEOTIDE SEQUENCE [LARGE SCALE GENOMIC DNA]</scope>
    <source>
        <strain evidence="1 2">CLA-AA-H192</strain>
    </source>
</reference>